<evidence type="ECO:0000256" key="4">
    <source>
        <dbReference type="ARBA" id="ARBA00022989"/>
    </source>
</evidence>
<keyword evidence="9" id="KW-1185">Reference proteome</keyword>
<sequence length="159" mass="18202">MHQDYIVGEHKADKGKRFLNYLIDIIFLFILIIFILVILYLIIPNTYDSLFDNDLSINLVSYAVTILYYFLIETATKGRSIGKFISDTKVVRIDGSEPTTKDYFVRSICRIIPFEPLSFLFGAGFHDTISKTTVVNKKAFEADLLQKDNIESIGTTEIE</sequence>
<dbReference type="AlphaFoldDB" id="A0A1I4URX4"/>
<feature type="transmembrane region" description="Helical" evidence="6">
    <location>
        <begin position="55"/>
        <end position="72"/>
    </location>
</feature>
<evidence type="ECO:0000256" key="5">
    <source>
        <dbReference type="ARBA" id="ARBA00023136"/>
    </source>
</evidence>
<gene>
    <name evidence="8" type="ORF">SAMN05421738_10474</name>
</gene>
<evidence type="ECO:0000313" key="9">
    <source>
        <dbReference type="Proteomes" id="UP000199149"/>
    </source>
</evidence>
<evidence type="ECO:0000256" key="3">
    <source>
        <dbReference type="ARBA" id="ARBA00022692"/>
    </source>
</evidence>
<dbReference type="PANTHER" id="PTHR36115:SF4">
    <property type="entry name" value="MEMBRANE PROTEIN"/>
    <property type="match status" value="1"/>
</dbReference>
<evidence type="ECO:0000256" key="6">
    <source>
        <dbReference type="SAM" id="Phobius"/>
    </source>
</evidence>
<reference evidence="9" key="1">
    <citation type="submission" date="2016-10" db="EMBL/GenBank/DDBJ databases">
        <authorList>
            <person name="Varghese N."/>
            <person name="Submissions S."/>
        </authorList>
    </citation>
    <scope>NUCLEOTIDE SEQUENCE [LARGE SCALE GENOMIC DNA]</scope>
    <source>
        <strain evidence="9">XJ109</strain>
    </source>
</reference>
<evidence type="ECO:0000259" key="7">
    <source>
        <dbReference type="Pfam" id="PF06271"/>
    </source>
</evidence>
<evidence type="ECO:0000313" key="8">
    <source>
        <dbReference type="EMBL" id="SFM91510.1"/>
    </source>
</evidence>
<comment type="subcellular location">
    <subcellularLocation>
        <location evidence="1">Cell membrane</location>
        <topology evidence="1">Multi-pass membrane protein</topology>
    </subcellularLocation>
</comment>
<dbReference type="InterPro" id="IPR010432">
    <property type="entry name" value="RDD"/>
</dbReference>
<proteinExistence type="predicted"/>
<dbReference type="EMBL" id="FOUZ01000004">
    <property type="protein sequence ID" value="SFM91510.1"/>
    <property type="molecule type" value="Genomic_DNA"/>
</dbReference>
<dbReference type="Pfam" id="PF06271">
    <property type="entry name" value="RDD"/>
    <property type="match status" value="1"/>
</dbReference>
<dbReference type="PANTHER" id="PTHR36115">
    <property type="entry name" value="PROLINE-RICH ANTIGEN HOMOLOG-RELATED"/>
    <property type="match status" value="1"/>
</dbReference>
<protein>
    <submittedName>
        <fullName evidence="8">Uncharacterized membrane protein YckC, RDD family</fullName>
    </submittedName>
</protein>
<keyword evidence="3 6" id="KW-0812">Transmembrane</keyword>
<name>A0A1I4URX4_9FLAO</name>
<evidence type="ECO:0000256" key="1">
    <source>
        <dbReference type="ARBA" id="ARBA00004651"/>
    </source>
</evidence>
<dbReference type="STRING" id="684065.SAMN05421738_10474"/>
<keyword evidence="2" id="KW-1003">Cell membrane</keyword>
<evidence type="ECO:0000256" key="2">
    <source>
        <dbReference type="ARBA" id="ARBA00022475"/>
    </source>
</evidence>
<keyword evidence="4 6" id="KW-1133">Transmembrane helix</keyword>
<feature type="domain" description="RDD" evidence="7">
    <location>
        <begin position="13"/>
        <end position="121"/>
    </location>
</feature>
<dbReference type="InterPro" id="IPR051791">
    <property type="entry name" value="Pra-immunoreactive"/>
</dbReference>
<feature type="transmembrane region" description="Helical" evidence="6">
    <location>
        <begin position="21"/>
        <end position="43"/>
    </location>
</feature>
<dbReference type="GO" id="GO:0005886">
    <property type="term" value="C:plasma membrane"/>
    <property type="evidence" value="ECO:0007669"/>
    <property type="project" value="UniProtKB-SubCell"/>
</dbReference>
<dbReference type="OrthoDB" id="762068at2"/>
<dbReference type="RefSeq" id="WP_092907026.1">
    <property type="nucleotide sequence ID" value="NZ_FOUZ01000004.1"/>
</dbReference>
<organism evidence="8 9">
    <name type="scientific">Algoriella xinjiangensis</name>
    <dbReference type="NCBI Taxonomy" id="684065"/>
    <lineage>
        <taxon>Bacteria</taxon>
        <taxon>Pseudomonadati</taxon>
        <taxon>Bacteroidota</taxon>
        <taxon>Flavobacteriia</taxon>
        <taxon>Flavobacteriales</taxon>
        <taxon>Weeksellaceae</taxon>
        <taxon>Algoriella</taxon>
    </lineage>
</organism>
<keyword evidence="5 6" id="KW-0472">Membrane</keyword>
<dbReference type="Proteomes" id="UP000199149">
    <property type="component" value="Unassembled WGS sequence"/>
</dbReference>
<accession>A0A1I4URX4</accession>